<evidence type="ECO:0000259" key="1">
    <source>
        <dbReference type="Pfam" id="PF17919"/>
    </source>
</evidence>
<dbReference type="Pfam" id="PF17919">
    <property type="entry name" value="RT_RNaseH_2"/>
    <property type="match status" value="1"/>
</dbReference>
<dbReference type="SUPFAM" id="SSF56672">
    <property type="entry name" value="DNA/RNA polymerases"/>
    <property type="match status" value="1"/>
</dbReference>
<dbReference type="Proteomes" id="UP000287651">
    <property type="component" value="Unassembled WGS sequence"/>
</dbReference>
<dbReference type="InterPro" id="IPR041577">
    <property type="entry name" value="RT_RNaseH_2"/>
</dbReference>
<accession>A0A426YKU4</accession>
<reference evidence="2 3" key="1">
    <citation type="journal article" date="2014" name="Agronomy (Basel)">
        <title>A Draft Genome Sequence for Ensete ventricosum, the Drought-Tolerant Tree Against Hunger.</title>
        <authorList>
            <person name="Harrison J."/>
            <person name="Moore K.A."/>
            <person name="Paszkiewicz K."/>
            <person name="Jones T."/>
            <person name="Grant M."/>
            <person name="Ambacheew D."/>
            <person name="Muzemil S."/>
            <person name="Studholme D.J."/>
        </authorList>
    </citation>
    <scope>NUCLEOTIDE SEQUENCE [LARGE SCALE GENOMIC DNA]</scope>
</reference>
<organism evidence="2 3">
    <name type="scientific">Ensete ventricosum</name>
    <name type="common">Abyssinian banana</name>
    <name type="synonym">Musa ensete</name>
    <dbReference type="NCBI Taxonomy" id="4639"/>
    <lineage>
        <taxon>Eukaryota</taxon>
        <taxon>Viridiplantae</taxon>
        <taxon>Streptophyta</taxon>
        <taxon>Embryophyta</taxon>
        <taxon>Tracheophyta</taxon>
        <taxon>Spermatophyta</taxon>
        <taxon>Magnoliopsida</taxon>
        <taxon>Liliopsida</taxon>
        <taxon>Zingiberales</taxon>
        <taxon>Musaceae</taxon>
        <taxon>Ensete</taxon>
    </lineage>
</organism>
<sequence>MLSTSAIVLSNFVKVFVIKVDASRAGISIVLIQNDRLLAYISKALSPSHPKLSIYNEEMLSKITEFVAWYDIGQWHKGETKISPRKISLPLKDNHTAAAQEQISSWYAINTSTNIPTTDVMRKLYEDLQTRSQSLWSLSFEDKADLKRV</sequence>
<feature type="domain" description="Reverse transcriptase/retrotransposon-derived protein RNase H-like" evidence="1">
    <location>
        <begin position="5"/>
        <end position="71"/>
    </location>
</feature>
<gene>
    <name evidence="2" type="ORF">B296_00027034</name>
</gene>
<dbReference type="InterPro" id="IPR043502">
    <property type="entry name" value="DNA/RNA_pol_sf"/>
</dbReference>
<protein>
    <recommendedName>
        <fullName evidence="1">Reverse transcriptase/retrotransposon-derived protein RNase H-like domain-containing protein</fullName>
    </recommendedName>
</protein>
<proteinExistence type="predicted"/>
<evidence type="ECO:0000313" key="3">
    <source>
        <dbReference type="Proteomes" id="UP000287651"/>
    </source>
</evidence>
<name>A0A426YKU4_ENSVE</name>
<dbReference type="AlphaFoldDB" id="A0A426YKU4"/>
<comment type="caution">
    <text evidence="2">The sequence shown here is derived from an EMBL/GenBank/DDBJ whole genome shotgun (WGS) entry which is preliminary data.</text>
</comment>
<evidence type="ECO:0000313" key="2">
    <source>
        <dbReference type="EMBL" id="RRT52362.1"/>
    </source>
</evidence>
<dbReference type="EMBL" id="AMZH03011705">
    <property type="protein sequence ID" value="RRT52362.1"/>
    <property type="molecule type" value="Genomic_DNA"/>
</dbReference>